<evidence type="ECO:0000256" key="3">
    <source>
        <dbReference type="ARBA" id="ARBA00022793"/>
    </source>
</evidence>
<accession>A0A7N2LVQ1</accession>
<dbReference type="Pfam" id="PF00282">
    <property type="entry name" value="Pyridoxal_deC"/>
    <property type="match status" value="2"/>
</dbReference>
<evidence type="ECO:0000256" key="7">
    <source>
        <dbReference type="RuleBase" id="RU000382"/>
    </source>
</evidence>
<dbReference type="GO" id="GO:0005737">
    <property type="term" value="C:cytoplasm"/>
    <property type="evidence" value="ECO:0007669"/>
    <property type="project" value="TreeGrafter"/>
</dbReference>
<dbReference type="GO" id="GO:0019752">
    <property type="term" value="P:carboxylic acid metabolic process"/>
    <property type="evidence" value="ECO:0007669"/>
    <property type="project" value="InterPro"/>
</dbReference>
<dbReference type="Proteomes" id="UP000594261">
    <property type="component" value="Chromosome 5"/>
</dbReference>
<dbReference type="InterPro" id="IPR002129">
    <property type="entry name" value="PyrdxlP-dep_de-COase"/>
</dbReference>
<dbReference type="Gramene" id="QL05p087142:mrna">
    <property type="protein sequence ID" value="QL05p087142:mrna"/>
    <property type="gene ID" value="QL05p087142"/>
</dbReference>
<sequence>MLVERDLNLIGMKVDLVAKEKNDAGFVKNMSENGGLFVRSSNAHALARFHIHQSHQPPRLRERHHTIFIFIFIIIVVVAVVVTVVVATALNFNFIQKEMGLSSLERYCGNRARGREKERAATELECIVMDWLGEMLMLPKSFLFKGNGGGVLQGTTCEAILCTLAAARDQMLNRCGSEKMEKDAVHADVEAGLVPFFLCATVGTTSTNAIDPIGPLCEVAKDFNIWVHVDAAYAGSACICPEFRHFIDGIEGTNSFTLTAHKWFLTTLDCCCLWVKDPRALIKSLSTNPEFLRNKATSKLVVDYKDWQITLSGRFRAIKLWLVLRSYGMANLRNFLRSLIKMAKLFEELLRNDNRFEFVAPRNFALVCFRVLRWPNDNSVANQVECANELNKKLLESINGSGNV</sequence>
<keyword evidence="8" id="KW-0472">Membrane</keyword>
<evidence type="ECO:0008006" key="11">
    <source>
        <dbReference type="Google" id="ProtNLM"/>
    </source>
</evidence>
<reference evidence="9 10" key="1">
    <citation type="journal article" date="2016" name="G3 (Bethesda)">
        <title>First Draft Assembly and Annotation of the Genome of a California Endemic Oak Quercus lobata Nee (Fagaceae).</title>
        <authorList>
            <person name="Sork V.L."/>
            <person name="Fitz-Gibbon S.T."/>
            <person name="Puiu D."/>
            <person name="Crepeau M."/>
            <person name="Gugger P.F."/>
            <person name="Sherman R."/>
            <person name="Stevens K."/>
            <person name="Langley C.H."/>
            <person name="Pellegrini M."/>
            <person name="Salzberg S.L."/>
        </authorList>
    </citation>
    <scope>NUCLEOTIDE SEQUENCE [LARGE SCALE GENOMIC DNA]</scope>
    <source>
        <strain evidence="9 10">cv. SW786</strain>
    </source>
</reference>
<evidence type="ECO:0000256" key="5">
    <source>
        <dbReference type="ARBA" id="ARBA00023239"/>
    </source>
</evidence>
<evidence type="ECO:0000256" key="6">
    <source>
        <dbReference type="PIRSR" id="PIRSR602129-50"/>
    </source>
</evidence>
<dbReference type="SUPFAM" id="SSF53383">
    <property type="entry name" value="PLP-dependent transferases"/>
    <property type="match status" value="1"/>
</dbReference>
<proteinExistence type="inferred from homology"/>
<keyword evidence="8" id="KW-0812">Transmembrane</keyword>
<dbReference type="GO" id="GO:0030170">
    <property type="term" value="F:pyridoxal phosphate binding"/>
    <property type="evidence" value="ECO:0007669"/>
    <property type="project" value="InterPro"/>
</dbReference>
<evidence type="ECO:0000256" key="8">
    <source>
        <dbReference type="SAM" id="Phobius"/>
    </source>
</evidence>
<dbReference type="EMBL" id="LRBV02000005">
    <property type="status" value="NOT_ANNOTATED_CDS"/>
    <property type="molecule type" value="Genomic_DNA"/>
</dbReference>
<dbReference type="PANTHER" id="PTHR11999:SF96">
    <property type="entry name" value="TYROSINE DECARBOXYLASE"/>
    <property type="match status" value="1"/>
</dbReference>
<evidence type="ECO:0000313" key="9">
    <source>
        <dbReference type="EnsemblPlants" id="QL05p087142:mrna"/>
    </source>
</evidence>
<dbReference type="InParanoid" id="A0A7N2LVQ1"/>
<dbReference type="PANTHER" id="PTHR11999">
    <property type="entry name" value="GROUP II PYRIDOXAL-5-PHOSPHATE DECARBOXYLASE"/>
    <property type="match status" value="1"/>
</dbReference>
<reference evidence="9" key="2">
    <citation type="submission" date="2021-01" db="UniProtKB">
        <authorList>
            <consortium name="EnsemblPlants"/>
        </authorList>
    </citation>
    <scope>IDENTIFICATION</scope>
</reference>
<feature type="transmembrane region" description="Helical" evidence="8">
    <location>
        <begin position="67"/>
        <end position="90"/>
    </location>
</feature>
<protein>
    <recommendedName>
        <fullName evidence="11">Tyrosine decarboxylase</fullName>
    </recommendedName>
</protein>
<dbReference type="InterPro" id="IPR015422">
    <property type="entry name" value="PyrdxlP-dep_Trfase_small"/>
</dbReference>
<dbReference type="EnsemblPlants" id="QL05p087142:mrna">
    <property type="protein sequence ID" value="QL05p087142:mrna"/>
    <property type="gene ID" value="QL05p087142"/>
</dbReference>
<dbReference type="InterPro" id="IPR010977">
    <property type="entry name" value="Aromatic_deC"/>
</dbReference>
<feature type="modified residue" description="N6-(pyridoxal phosphate)lysine" evidence="6">
    <location>
        <position position="262"/>
    </location>
</feature>
<comment type="similarity">
    <text evidence="2 7">Belongs to the group II decarboxylase family.</text>
</comment>
<dbReference type="InterPro" id="IPR021115">
    <property type="entry name" value="Pyridoxal-P_BS"/>
</dbReference>
<dbReference type="PROSITE" id="PS00392">
    <property type="entry name" value="DDC_GAD_HDC_YDC"/>
    <property type="match status" value="1"/>
</dbReference>
<dbReference type="GO" id="GO:0016831">
    <property type="term" value="F:carboxy-lyase activity"/>
    <property type="evidence" value="ECO:0007669"/>
    <property type="project" value="UniProtKB-KW"/>
</dbReference>
<evidence type="ECO:0000313" key="10">
    <source>
        <dbReference type="Proteomes" id="UP000594261"/>
    </source>
</evidence>
<dbReference type="OMA" id="QVECANE"/>
<keyword evidence="5 7" id="KW-0456">Lyase</keyword>
<keyword evidence="4 6" id="KW-0663">Pyridoxal phosphate</keyword>
<organism evidence="9 10">
    <name type="scientific">Quercus lobata</name>
    <name type="common">Valley oak</name>
    <dbReference type="NCBI Taxonomy" id="97700"/>
    <lineage>
        <taxon>Eukaryota</taxon>
        <taxon>Viridiplantae</taxon>
        <taxon>Streptophyta</taxon>
        <taxon>Embryophyta</taxon>
        <taxon>Tracheophyta</taxon>
        <taxon>Spermatophyta</taxon>
        <taxon>Magnoliopsida</taxon>
        <taxon>eudicotyledons</taxon>
        <taxon>Gunneridae</taxon>
        <taxon>Pentapetalae</taxon>
        <taxon>rosids</taxon>
        <taxon>fabids</taxon>
        <taxon>Fagales</taxon>
        <taxon>Fagaceae</taxon>
        <taxon>Quercus</taxon>
    </lineage>
</organism>
<dbReference type="InterPro" id="IPR015424">
    <property type="entry name" value="PyrdxlP-dep_Trfase"/>
</dbReference>
<keyword evidence="3" id="KW-0210">Decarboxylase</keyword>
<dbReference type="GO" id="GO:0006520">
    <property type="term" value="P:amino acid metabolic process"/>
    <property type="evidence" value="ECO:0007669"/>
    <property type="project" value="InterPro"/>
</dbReference>
<evidence type="ECO:0000256" key="1">
    <source>
        <dbReference type="ARBA" id="ARBA00001933"/>
    </source>
</evidence>
<comment type="cofactor">
    <cofactor evidence="1 6 7">
        <name>pyridoxal 5'-phosphate</name>
        <dbReference type="ChEBI" id="CHEBI:597326"/>
    </cofactor>
</comment>
<evidence type="ECO:0000256" key="2">
    <source>
        <dbReference type="ARBA" id="ARBA00009533"/>
    </source>
</evidence>
<dbReference type="InterPro" id="IPR015421">
    <property type="entry name" value="PyrdxlP-dep_Trfase_major"/>
</dbReference>
<dbReference type="PRINTS" id="PR00800">
    <property type="entry name" value="YHDCRBOXLASE"/>
</dbReference>
<keyword evidence="8" id="KW-1133">Transmembrane helix</keyword>
<dbReference type="Gene3D" id="3.90.1150.10">
    <property type="entry name" value="Aspartate Aminotransferase, domain 1"/>
    <property type="match status" value="1"/>
</dbReference>
<keyword evidence="10" id="KW-1185">Reference proteome</keyword>
<name>A0A7N2LVQ1_QUELO</name>
<dbReference type="Gene3D" id="3.40.640.10">
    <property type="entry name" value="Type I PLP-dependent aspartate aminotransferase-like (Major domain)"/>
    <property type="match status" value="2"/>
</dbReference>
<evidence type="ECO:0000256" key="4">
    <source>
        <dbReference type="ARBA" id="ARBA00022898"/>
    </source>
</evidence>
<dbReference type="AlphaFoldDB" id="A0A7N2LVQ1"/>